<evidence type="ECO:0000256" key="1">
    <source>
        <dbReference type="SAM" id="Phobius"/>
    </source>
</evidence>
<keyword evidence="1" id="KW-1133">Transmembrane helix</keyword>
<dbReference type="OrthoDB" id="3019750at2759"/>
<keyword evidence="3" id="KW-1185">Reference proteome</keyword>
<evidence type="ECO:0000313" key="2">
    <source>
        <dbReference type="EMBL" id="KAG7096217.1"/>
    </source>
</evidence>
<name>A0A9P7UX21_9AGAR</name>
<sequence length="305" mass="33387">MLFWQPNSVHRLYKVGNIALFVLATIYTSVNTWGLCRQALIEFHAATTKDYTLLIKDLYGDNQKAAWSGTTDIISTLMNSIADTMLIYRCYLIFNSNKLVLFPLVVAACILNGIDLGCIIVIIIGYGSSSKPGNHYLVFKAGSIDNGVAIGIVVFQITLTSLTGGRIWWITRQARQLMGGSTHTRYNDIVAIVVESGLLYAGSLLTTVLIRLVLDPQATGYLELDFAVVVILMSGLAPTMITARVAYRKSVESVQQTISTFHVVNAQTGSRQATNDFQLQTQPGITVNDSQGVEERSAIPTVEKV</sequence>
<feature type="transmembrane region" description="Helical" evidence="1">
    <location>
        <begin position="12"/>
        <end position="30"/>
    </location>
</feature>
<comment type="caution">
    <text evidence="2">The sequence shown here is derived from an EMBL/GenBank/DDBJ whole genome shotgun (WGS) entry which is preliminary data.</text>
</comment>
<protein>
    <submittedName>
        <fullName evidence="2">Uncharacterized protein</fullName>
    </submittedName>
</protein>
<dbReference type="RefSeq" id="XP_043012687.1">
    <property type="nucleotide sequence ID" value="XM_043148095.1"/>
</dbReference>
<feature type="transmembrane region" description="Helical" evidence="1">
    <location>
        <begin position="99"/>
        <end position="127"/>
    </location>
</feature>
<accession>A0A9P7UX21</accession>
<proteinExistence type="predicted"/>
<feature type="transmembrane region" description="Helical" evidence="1">
    <location>
        <begin position="226"/>
        <end position="247"/>
    </location>
</feature>
<gene>
    <name evidence="2" type="ORF">E1B28_003669</name>
</gene>
<organism evidence="2 3">
    <name type="scientific">Marasmius oreades</name>
    <name type="common">fairy-ring Marasmius</name>
    <dbReference type="NCBI Taxonomy" id="181124"/>
    <lineage>
        <taxon>Eukaryota</taxon>
        <taxon>Fungi</taxon>
        <taxon>Dikarya</taxon>
        <taxon>Basidiomycota</taxon>
        <taxon>Agaricomycotina</taxon>
        <taxon>Agaricomycetes</taxon>
        <taxon>Agaricomycetidae</taxon>
        <taxon>Agaricales</taxon>
        <taxon>Marasmiineae</taxon>
        <taxon>Marasmiaceae</taxon>
        <taxon>Marasmius</taxon>
    </lineage>
</organism>
<dbReference type="EMBL" id="CM032182">
    <property type="protein sequence ID" value="KAG7096217.1"/>
    <property type="molecule type" value="Genomic_DNA"/>
</dbReference>
<dbReference type="AlphaFoldDB" id="A0A9P7UX21"/>
<dbReference type="Proteomes" id="UP001049176">
    <property type="component" value="Chromosome 2"/>
</dbReference>
<dbReference type="GeneID" id="66072745"/>
<dbReference type="KEGG" id="more:E1B28_003669"/>
<reference evidence="2" key="1">
    <citation type="journal article" date="2021" name="Genome Biol. Evol.">
        <title>The assembled and annotated genome of the fairy-ring fungus Marasmius oreades.</title>
        <authorList>
            <person name="Hiltunen M."/>
            <person name="Ament-Velasquez S.L."/>
            <person name="Johannesson H."/>
        </authorList>
    </citation>
    <scope>NUCLEOTIDE SEQUENCE</scope>
    <source>
        <strain evidence="2">03SP1</strain>
    </source>
</reference>
<feature type="transmembrane region" description="Helical" evidence="1">
    <location>
        <begin position="189"/>
        <end position="214"/>
    </location>
</feature>
<evidence type="ECO:0000313" key="3">
    <source>
        <dbReference type="Proteomes" id="UP001049176"/>
    </source>
</evidence>
<keyword evidence="1" id="KW-0472">Membrane</keyword>
<feature type="transmembrane region" description="Helical" evidence="1">
    <location>
        <begin position="147"/>
        <end position="169"/>
    </location>
</feature>
<keyword evidence="1" id="KW-0812">Transmembrane</keyword>